<dbReference type="PANTHER" id="PTHR33451">
    <property type="entry name" value="MALATE-2H(+)/NA(+)-LACTATE ANTIPORTER"/>
    <property type="match status" value="1"/>
</dbReference>
<feature type="transmembrane region" description="Helical" evidence="9">
    <location>
        <begin position="189"/>
        <end position="207"/>
    </location>
</feature>
<dbReference type="EMBL" id="NIBG01000002">
    <property type="protein sequence ID" value="PAB60551.1"/>
    <property type="molecule type" value="Genomic_DNA"/>
</dbReference>
<feature type="transmembrane region" description="Helical" evidence="9">
    <location>
        <begin position="426"/>
        <end position="446"/>
    </location>
</feature>
<dbReference type="Pfam" id="PF03553">
    <property type="entry name" value="Na_H_antiporter"/>
    <property type="match status" value="1"/>
</dbReference>
<evidence type="ECO:0000256" key="9">
    <source>
        <dbReference type="SAM" id="Phobius"/>
    </source>
</evidence>
<feature type="transmembrane region" description="Helical" evidence="9">
    <location>
        <begin position="12"/>
        <end position="28"/>
    </location>
</feature>
<keyword evidence="12" id="KW-1185">Reference proteome</keyword>
<evidence type="ECO:0000313" key="12">
    <source>
        <dbReference type="Proteomes" id="UP000216024"/>
    </source>
</evidence>
<evidence type="ECO:0000256" key="6">
    <source>
        <dbReference type="ARBA" id="ARBA00022989"/>
    </source>
</evidence>
<proteinExistence type="inferred from homology"/>
<comment type="subcellular location">
    <subcellularLocation>
        <location evidence="1">Cell membrane</location>
        <topology evidence="1">Multi-pass membrane protein</topology>
    </subcellularLocation>
</comment>
<evidence type="ECO:0000256" key="3">
    <source>
        <dbReference type="ARBA" id="ARBA00022449"/>
    </source>
</evidence>
<keyword evidence="5 9" id="KW-0812">Transmembrane</keyword>
<dbReference type="OrthoDB" id="9762978at2"/>
<keyword evidence="3" id="KW-0050">Antiport</keyword>
<accession>A0A267MLT0</accession>
<dbReference type="InterPro" id="IPR052180">
    <property type="entry name" value="NhaC_Na-H+_Antiporter"/>
</dbReference>
<feature type="transmembrane region" description="Helical" evidence="9">
    <location>
        <begin position="34"/>
        <end position="50"/>
    </location>
</feature>
<dbReference type="GO" id="GO:0015297">
    <property type="term" value="F:antiporter activity"/>
    <property type="evidence" value="ECO:0007669"/>
    <property type="project" value="UniProtKB-KW"/>
</dbReference>
<keyword evidence="4" id="KW-1003">Cell membrane</keyword>
<evidence type="ECO:0000256" key="4">
    <source>
        <dbReference type="ARBA" id="ARBA00022475"/>
    </source>
</evidence>
<feature type="transmembrane region" description="Helical" evidence="9">
    <location>
        <begin position="107"/>
        <end position="136"/>
    </location>
</feature>
<evidence type="ECO:0000256" key="2">
    <source>
        <dbReference type="ARBA" id="ARBA00022448"/>
    </source>
</evidence>
<comment type="similarity">
    <text evidence="8">Belongs to the NhaC Na(+)/H(+) (TC 2.A.35) antiporter family.</text>
</comment>
<dbReference type="Proteomes" id="UP000216024">
    <property type="component" value="Unassembled WGS sequence"/>
</dbReference>
<keyword evidence="6 9" id="KW-1133">Transmembrane helix</keyword>
<evidence type="ECO:0000256" key="7">
    <source>
        <dbReference type="ARBA" id="ARBA00023136"/>
    </source>
</evidence>
<gene>
    <name evidence="11" type="ORF">CCE28_03130</name>
</gene>
<feature type="transmembrane region" description="Helical" evidence="9">
    <location>
        <begin position="71"/>
        <end position="95"/>
    </location>
</feature>
<dbReference type="RefSeq" id="WP_095130905.1">
    <property type="nucleotide sequence ID" value="NZ_NIBG01000002.1"/>
</dbReference>
<sequence>MKKDVFTKTELILVFFIIVLSVGVVLYLGKSLLYGFIISNLLVGLLLHRKKYDLIKLYKKVIREMLEYKKLYLFILLIGANVSIWLLSGVVPTIMYYGFEYMKGLNFLFMSFLIISFMSVFIGSAIGTIGTVGVAILGVAKGFGVPMGVILGVVVSASFISDKLSPISGILNISMYVIDAKYKDMMKRMMTTFLPVYIITLIIYYYMGTKYGVSNVDNIVMYQESIKNGFNISPYLFLFPLCMLVLSVLGIDLLGIVLIGLLGGSLVSFYMQGVAFKDILYTMYKGYSSDSLGILSDVLKSGGLYSMIEVVCIVVMVVTLGEVLRKSGIIDELFNIIIVKIKSPRSAVLGASLTSMLITLITCDQTMGIVITSKVFKEKFEEFHMDKEVLGRVISDTGTVIAPIIPININALIILGVTGISALEYAPYAVLCYLFPLITLMGAFLIKWKVRTYN</sequence>
<dbReference type="AlphaFoldDB" id="A0A267MLT0"/>
<feature type="transmembrane region" description="Helical" evidence="9">
    <location>
        <begin position="143"/>
        <end position="160"/>
    </location>
</feature>
<dbReference type="GO" id="GO:0005886">
    <property type="term" value="C:plasma membrane"/>
    <property type="evidence" value="ECO:0007669"/>
    <property type="project" value="UniProtKB-SubCell"/>
</dbReference>
<evidence type="ECO:0000256" key="8">
    <source>
        <dbReference type="ARBA" id="ARBA00038435"/>
    </source>
</evidence>
<feature type="domain" description="Na+/H+ antiporter NhaC-like C-terminal" evidence="10">
    <location>
        <begin position="161"/>
        <end position="441"/>
    </location>
</feature>
<reference evidence="11 12" key="1">
    <citation type="submission" date="2017-06" db="EMBL/GenBank/DDBJ databases">
        <title>Draft genome sequence of anaerobic fermentative bacterium Anaeromicrobium sediminis DY2726D isolated from West Pacific Ocean sediments.</title>
        <authorList>
            <person name="Zeng X."/>
        </authorList>
    </citation>
    <scope>NUCLEOTIDE SEQUENCE [LARGE SCALE GENOMIC DNA]</scope>
    <source>
        <strain evidence="11 12">DY2726D</strain>
    </source>
</reference>
<protein>
    <recommendedName>
        <fullName evidence="10">Na+/H+ antiporter NhaC-like C-terminal domain-containing protein</fullName>
    </recommendedName>
</protein>
<keyword evidence="7 9" id="KW-0472">Membrane</keyword>
<evidence type="ECO:0000256" key="1">
    <source>
        <dbReference type="ARBA" id="ARBA00004651"/>
    </source>
</evidence>
<evidence type="ECO:0000313" key="11">
    <source>
        <dbReference type="EMBL" id="PAB60551.1"/>
    </source>
</evidence>
<evidence type="ECO:0000256" key="5">
    <source>
        <dbReference type="ARBA" id="ARBA00022692"/>
    </source>
</evidence>
<dbReference type="PANTHER" id="PTHR33451:SF3">
    <property type="entry name" value="MALATE-2H(+)_NA(+)-LACTATE ANTIPORTER"/>
    <property type="match status" value="1"/>
</dbReference>
<evidence type="ECO:0000259" key="10">
    <source>
        <dbReference type="Pfam" id="PF03553"/>
    </source>
</evidence>
<keyword evidence="2" id="KW-0813">Transport</keyword>
<name>A0A267MLT0_9FIRM</name>
<comment type="caution">
    <text evidence="11">The sequence shown here is derived from an EMBL/GenBank/DDBJ whole genome shotgun (WGS) entry which is preliminary data.</text>
</comment>
<feature type="transmembrane region" description="Helical" evidence="9">
    <location>
        <begin position="400"/>
        <end position="420"/>
    </location>
</feature>
<feature type="transmembrane region" description="Helical" evidence="9">
    <location>
        <begin position="235"/>
        <end position="259"/>
    </location>
</feature>
<organism evidence="11 12">
    <name type="scientific">Anaeromicrobium sediminis</name>
    <dbReference type="NCBI Taxonomy" id="1478221"/>
    <lineage>
        <taxon>Bacteria</taxon>
        <taxon>Bacillati</taxon>
        <taxon>Bacillota</taxon>
        <taxon>Clostridia</taxon>
        <taxon>Peptostreptococcales</taxon>
        <taxon>Thermotaleaceae</taxon>
        <taxon>Anaeromicrobium</taxon>
    </lineage>
</organism>
<dbReference type="InterPro" id="IPR018461">
    <property type="entry name" value="Na/H_Antiport_NhaC-like_C"/>
</dbReference>